<keyword evidence="2" id="KW-0224">Dipeptidase</keyword>
<keyword evidence="3" id="KW-1185">Reference proteome</keyword>
<dbReference type="Pfam" id="PF01244">
    <property type="entry name" value="Peptidase_M19"/>
    <property type="match status" value="1"/>
</dbReference>
<organism evidence="2 3">
    <name type="scientific">Dongia rigui</name>
    <dbReference type="NCBI Taxonomy" id="940149"/>
    <lineage>
        <taxon>Bacteria</taxon>
        <taxon>Pseudomonadati</taxon>
        <taxon>Pseudomonadota</taxon>
        <taxon>Alphaproteobacteria</taxon>
        <taxon>Rhodospirillales</taxon>
        <taxon>Dongiaceae</taxon>
        <taxon>Dongia</taxon>
    </lineage>
</organism>
<dbReference type="EMBL" id="JAXCLX010000001">
    <property type="protein sequence ID" value="MDY0872011.1"/>
    <property type="molecule type" value="Genomic_DNA"/>
</dbReference>
<dbReference type="EC" id="3.4.13.19" evidence="2"/>
<dbReference type="PANTHER" id="PTHR10443:SF12">
    <property type="entry name" value="DIPEPTIDASE"/>
    <property type="match status" value="1"/>
</dbReference>
<dbReference type="RefSeq" id="WP_320500431.1">
    <property type="nucleotide sequence ID" value="NZ_JAXCLX010000001.1"/>
</dbReference>
<comment type="caution">
    <text evidence="2">The sequence shown here is derived from an EMBL/GenBank/DDBJ whole genome shotgun (WGS) entry which is preliminary data.</text>
</comment>
<keyword evidence="2" id="KW-0378">Hydrolase</keyword>
<sequence length="352" mass="38679">MNKPVTTQTTLAPKGTQATEPLLPKSDWPQVFKDGIIWDAHACLPLLPNYDCSALERHRAAGATFVSVNVGMDFNPLAQCIRVIAGFRDWIGKHSDHYIMVDTLDDVRRAKREGKLAVAFDLEGSAMIEDDLAMLGVYRDLGVRQMHLAYNRDNNIAGGCFGKNQGLTDLGREVVKECNRVGITMDCSHSARQTSLDVMEVSSKPVVFSHSNAKALCDHPRNIDDVQMKRAAETGGMVCVTGIGPFLGADIDTDTIIRHIDYMVEKIGVAHVGIGIDYSFDQDHSDLPEGEDPALWWPKVQGVDFDFSTVRFVSPERLPDIAAGLLKHGYKDADVAAIMGGNFMRVAEACWS</sequence>
<feature type="region of interest" description="Disordered" evidence="1">
    <location>
        <begin position="1"/>
        <end position="20"/>
    </location>
</feature>
<keyword evidence="2" id="KW-0645">Protease</keyword>
<evidence type="ECO:0000256" key="1">
    <source>
        <dbReference type="SAM" id="MobiDB-lite"/>
    </source>
</evidence>
<dbReference type="GO" id="GO:0016805">
    <property type="term" value="F:dipeptidase activity"/>
    <property type="evidence" value="ECO:0007669"/>
    <property type="project" value="UniProtKB-KW"/>
</dbReference>
<evidence type="ECO:0000313" key="2">
    <source>
        <dbReference type="EMBL" id="MDY0872011.1"/>
    </source>
</evidence>
<dbReference type="InterPro" id="IPR032466">
    <property type="entry name" value="Metal_Hydrolase"/>
</dbReference>
<accession>A0ABU5DZN9</accession>
<dbReference type="SUPFAM" id="SSF51556">
    <property type="entry name" value="Metallo-dependent hydrolases"/>
    <property type="match status" value="1"/>
</dbReference>
<proteinExistence type="predicted"/>
<protein>
    <submittedName>
        <fullName evidence="2">Dipeptidase</fullName>
        <ecNumber evidence="2">3.4.13.19</ecNumber>
    </submittedName>
</protein>
<gene>
    <name evidence="2" type="ORF">SMD31_08755</name>
</gene>
<dbReference type="Proteomes" id="UP001271769">
    <property type="component" value="Unassembled WGS sequence"/>
</dbReference>
<dbReference type="PROSITE" id="PS51365">
    <property type="entry name" value="RENAL_DIPEPTIDASE_2"/>
    <property type="match status" value="1"/>
</dbReference>
<feature type="compositionally biased region" description="Polar residues" evidence="1">
    <location>
        <begin position="1"/>
        <end position="19"/>
    </location>
</feature>
<dbReference type="InterPro" id="IPR008257">
    <property type="entry name" value="Pept_M19"/>
</dbReference>
<evidence type="ECO:0000313" key="3">
    <source>
        <dbReference type="Proteomes" id="UP001271769"/>
    </source>
</evidence>
<reference evidence="2 3" key="1">
    <citation type="journal article" date="2013" name="Antonie Van Leeuwenhoek">
        <title>Dongia rigui sp. nov., isolated from freshwater of a large wetland in Korea.</title>
        <authorList>
            <person name="Baik K.S."/>
            <person name="Hwang Y.M."/>
            <person name="Choi J.S."/>
            <person name="Kwon J."/>
            <person name="Seong C.N."/>
        </authorList>
    </citation>
    <scope>NUCLEOTIDE SEQUENCE [LARGE SCALE GENOMIC DNA]</scope>
    <source>
        <strain evidence="2 3">04SU4-P</strain>
    </source>
</reference>
<dbReference type="Gene3D" id="3.20.20.140">
    <property type="entry name" value="Metal-dependent hydrolases"/>
    <property type="match status" value="1"/>
</dbReference>
<name>A0ABU5DZN9_9PROT</name>
<dbReference type="PANTHER" id="PTHR10443">
    <property type="entry name" value="MICROSOMAL DIPEPTIDASE"/>
    <property type="match status" value="1"/>
</dbReference>